<gene>
    <name evidence="1" type="ORF">HPO_06052</name>
</gene>
<evidence type="ECO:0000313" key="1">
    <source>
        <dbReference type="EMBL" id="KCZ99476.1"/>
    </source>
</evidence>
<dbReference type="AlphaFoldDB" id="A0A062VLI8"/>
<dbReference type="Proteomes" id="UP000027100">
    <property type="component" value="Unassembled WGS sequence"/>
</dbReference>
<dbReference type="EMBL" id="ARYM01000005">
    <property type="protein sequence ID" value="KCZ99476.1"/>
    <property type="molecule type" value="Genomic_DNA"/>
</dbReference>
<proteinExistence type="predicted"/>
<evidence type="ECO:0000313" key="2">
    <source>
        <dbReference type="Proteomes" id="UP000027100"/>
    </source>
</evidence>
<keyword evidence="2" id="KW-1185">Reference proteome</keyword>
<sequence length="79" mass="9004">MDGLLCLQGIGRMCFCLQTQSLERASGHALEFWIVRKRRHEKSFRMMRRFKSMIKARSGEAGIIDVKPAAESDALLCES</sequence>
<comment type="caution">
    <text evidence="1">The sequence shown here is derived from an EMBL/GenBank/DDBJ whole genome shotgun (WGS) entry which is preliminary data.</text>
</comment>
<reference evidence="1 2" key="1">
    <citation type="journal article" date="2014" name="Antonie Van Leeuwenhoek">
        <title>Hyphomonas beringensis sp. nov. and Hyphomonas chukchiensis sp. nov., isolated from surface seawater of the Bering Sea and Chukchi Sea.</title>
        <authorList>
            <person name="Li C."/>
            <person name="Lai Q."/>
            <person name="Li G."/>
            <person name="Dong C."/>
            <person name="Wang J."/>
            <person name="Liao Y."/>
            <person name="Shao Z."/>
        </authorList>
    </citation>
    <scope>NUCLEOTIDE SEQUENCE [LARGE SCALE GENOMIC DNA]</scope>
    <source>
        <strain evidence="1 2">PS728</strain>
    </source>
</reference>
<accession>A0A062VLI8</accession>
<protein>
    <submittedName>
        <fullName evidence="1">Uncharacterized protein</fullName>
    </submittedName>
</protein>
<name>A0A062VLI8_9PROT</name>
<organism evidence="1 2">
    <name type="scientific">Hyphomonas polymorpha PS728</name>
    <dbReference type="NCBI Taxonomy" id="1280954"/>
    <lineage>
        <taxon>Bacteria</taxon>
        <taxon>Pseudomonadati</taxon>
        <taxon>Pseudomonadota</taxon>
        <taxon>Alphaproteobacteria</taxon>
        <taxon>Hyphomonadales</taxon>
        <taxon>Hyphomonadaceae</taxon>
        <taxon>Hyphomonas</taxon>
    </lineage>
</organism>